<dbReference type="Gene3D" id="2.40.50.100">
    <property type="match status" value="1"/>
</dbReference>
<dbReference type="SUPFAM" id="SSF111369">
    <property type="entry name" value="HlyD-like secretion proteins"/>
    <property type="match status" value="1"/>
</dbReference>
<dbReference type="GO" id="GO:0015562">
    <property type="term" value="F:efflux transmembrane transporter activity"/>
    <property type="evidence" value="ECO:0007669"/>
    <property type="project" value="TreeGrafter"/>
</dbReference>
<keyword evidence="2" id="KW-0175">Coiled coil</keyword>
<dbReference type="InterPro" id="IPR058792">
    <property type="entry name" value="Beta-barrel_RND_2"/>
</dbReference>
<evidence type="ECO:0000259" key="5">
    <source>
        <dbReference type="Pfam" id="PF25954"/>
    </source>
</evidence>
<feature type="domain" description="Multidrug resistance protein MdtA-like barrel-sandwich hybrid" evidence="4">
    <location>
        <begin position="76"/>
        <end position="198"/>
    </location>
</feature>
<dbReference type="Pfam" id="PF25989">
    <property type="entry name" value="YknX_C"/>
    <property type="match status" value="1"/>
</dbReference>
<dbReference type="GO" id="GO:1990281">
    <property type="term" value="C:efflux pump complex"/>
    <property type="evidence" value="ECO:0007669"/>
    <property type="project" value="TreeGrafter"/>
</dbReference>
<dbReference type="NCBIfam" id="TIGR01730">
    <property type="entry name" value="RND_mfp"/>
    <property type="match status" value="1"/>
</dbReference>
<feature type="domain" description="YknX-like C-terminal permuted SH3-like" evidence="6">
    <location>
        <begin position="289"/>
        <end position="362"/>
    </location>
</feature>
<sequence>MLRSFVAILLVVLAAAGTGAAYWHFVMVPAQEQQQAGRGPGGRGGGMAVPVEAALVSVAPAENTVTAVGTLLANESVTLRPEVAGRIVDLDFEEGGRVAEGQQLVRLDSSVERAELAQAEARLALARSNFGRARELRSRSSGTQRALDEAEAERRTAEAELELARARLAKRTIEAPFDGRAGLRRISVGEFVSAGTELVDLVQIDPLKVDFRVPEIFLASLRTGQLIELGLDSFRDEVFKGKVAALDPLVDERGRAVIVRARLDNPDERLRPGLFARVTLSLAERAEALWIPEEAIVPQGGRTFVFRLDTGEDGKSTVARLTEVVLGKRQPGRVEIVTGLDAGERVVTAGVLKIRDGAAVSVVPAGGEEPAAGPSAGGAGLAATGVQRG</sequence>
<keyword evidence="8" id="KW-1185">Reference proteome</keyword>
<dbReference type="Gene3D" id="2.40.420.20">
    <property type="match status" value="1"/>
</dbReference>
<organism evidence="7 8">
    <name type="scientific">Marinimicrococcus flavescens</name>
    <dbReference type="NCBI Taxonomy" id="3031815"/>
    <lineage>
        <taxon>Bacteria</taxon>
        <taxon>Pseudomonadati</taxon>
        <taxon>Pseudomonadota</taxon>
        <taxon>Alphaproteobacteria</taxon>
        <taxon>Geminicoccales</taxon>
        <taxon>Geminicoccaceae</taxon>
        <taxon>Marinimicrococcus</taxon>
    </lineage>
</organism>
<dbReference type="EMBL" id="JARGEQ010000013">
    <property type="protein sequence ID" value="MDF1585200.1"/>
    <property type="molecule type" value="Genomic_DNA"/>
</dbReference>
<proteinExistence type="inferred from homology"/>
<evidence type="ECO:0000259" key="4">
    <source>
        <dbReference type="Pfam" id="PF25917"/>
    </source>
</evidence>
<name>A0AAP3UZW0_9PROT</name>
<dbReference type="Proteomes" id="UP001301140">
    <property type="component" value="Unassembled WGS sequence"/>
</dbReference>
<evidence type="ECO:0000256" key="3">
    <source>
        <dbReference type="SAM" id="MobiDB-lite"/>
    </source>
</evidence>
<feature type="region of interest" description="Disordered" evidence="3">
    <location>
        <begin position="367"/>
        <end position="389"/>
    </location>
</feature>
<evidence type="ECO:0000313" key="7">
    <source>
        <dbReference type="EMBL" id="MDF1585200.1"/>
    </source>
</evidence>
<dbReference type="RefSeq" id="WP_327787612.1">
    <property type="nucleotide sequence ID" value="NZ_JARGEQ010000013.1"/>
</dbReference>
<accession>A0AAP3UZW0</accession>
<dbReference type="InterPro" id="IPR058625">
    <property type="entry name" value="MdtA-like_BSH"/>
</dbReference>
<comment type="similarity">
    <text evidence="1">Belongs to the membrane fusion protein (MFP) (TC 8.A.1) family.</text>
</comment>
<dbReference type="InterPro" id="IPR006143">
    <property type="entry name" value="RND_pump_MFP"/>
</dbReference>
<dbReference type="Pfam" id="PF25954">
    <property type="entry name" value="Beta-barrel_RND_2"/>
    <property type="match status" value="1"/>
</dbReference>
<reference evidence="7 8" key="1">
    <citation type="submission" date="2023-03" db="EMBL/GenBank/DDBJ databases">
        <title>YIM 152171 draft genome.</title>
        <authorList>
            <person name="Yang Z."/>
        </authorList>
    </citation>
    <scope>NUCLEOTIDE SEQUENCE [LARGE SCALE GENOMIC DNA]</scope>
    <source>
        <strain evidence="7 8">YIM 152171</strain>
    </source>
</reference>
<evidence type="ECO:0000256" key="2">
    <source>
        <dbReference type="SAM" id="Coils"/>
    </source>
</evidence>
<gene>
    <name evidence="7" type="ORF">PZ740_02235</name>
</gene>
<evidence type="ECO:0000256" key="1">
    <source>
        <dbReference type="ARBA" id="ARBA00009477"/>
    </source>
</evidence>
<dbReference type="Gene3D" id="1.10.287.470">
    <property type="entry name" value="Helix hairpin bin"/>
    <property type="match status" value="1"/>
</dbReference>
<comment type="caution">
    <text evidence="7">The sequence shown here is derived from an EMBL/GenBank/DDBJ whole genome shotgun (WGS) entry which is preliminary data.</text>
</comment>
<dbReference type="Pfam" id="PF25917">
    <property type="entry name" value="BSH_RND"/>
    <property type="match status" value="1"/>
</dbReference>
<feature type="domain" description="CusB-like beta-barrel" evidence="5">
    <location>
        <begin position="209"/>
        <end position="281"/>
    </location>
</feature>
<dbReference type="FunFam" id="2.40.30.170:FF:000010">
    <property type="entry name" value="Efflux RND transporter periplasmic adaptor subunit"/>
    <property type="match status" value="1"/>
</dbReference>
<protein>
    <submittedName>
        <fullName evidence="7">Efflux RND transporter periplasmic adaptor subunit</fullName>
    </submittedName>
</protein>
<dbReference type="PANTHER" id="PTHR30469">
    <property type="entry name" value="MULTIDRUG RESISTANCE PROTEIN MDTA"/>
    <property type="match status" value="1"/>
</dbReference>
<evidence type="ECO:0000313" key="8">
    <source>
        <dbReference type="Proteomes" id="UP001301140"/>
    </source>
</evidence>
<dbReference type="Gene3D" id="2.40.30.170">
    <property type="match status" value="1"/>
</dbReference>
<evidence type="ECO:0000259" key="6">
    <source>
        <dbReference type="Pfam" id="PF25989"/>
    </source>
</evidence>
<dbReference type="AlphaFoldDB" id="A0AAP3UZW0"/>
<dbReference type="InterPro" id="IPR058637">
    <property type="entry name" value="YknX-like_C"/>
</dbReference>
<feature type="coiled-coil region" evidence="2">
    <location>
        <begin position="133"/>
        <end position="169"/>
    </location>
</feature>